<name>A0AAD6UQ87_9AGAR</name>
<dbReference type="EMBL" id="JARJCW010000122">
    <property type="protein sequence ID" value="KAJ7192271.1"/>
    <property type="molecule type" value="Genomic_DNA"/>
</dbReference>
<reference evidence="1" key="1">
    <citation type="submission" date="2023-03" db="EMBL/GenBank/DDBJ databases">
        <title>Massive genome expansion in bonnet fungi (Mycena s.s.) driven by repeated elements and novel gene families across ecological guilds.</title>
        <authorList>
            <consortium name="Lawrence Berkeley National Laboratory"/>
            <person name="Harder C.B."/>
            <person name="Miyauchi S."/>
            <person name="Viragh M."/>
            <person name="Kuo A."/>
            <person name="Thoen E."/>
            <person name="Andreopoulos B."/>
            <person name="Lu D."/>
            <person name="Skrede I."/>
            <person name="Drula E."/>
            <person name="Henrissat B."/>
            <person name="Morin E."/>
            <person name="Kohler A."/>
            <person name="Barry K."/>
            <person name="LaButti K."/>
            <person name="Morin E."/>
            <person name="Salamov A."/>
            <person name="Lipzen A."/>
            <person name="Mereny Z."/>
            <person name="Hegedus B."/>
            <person name="Baldrian P."/>
            <person name="Stursova M."/>
            <person name="Weitz H."/>
            <person name="Taylor A."/>
            <person name="Grigoriev I.V."/>
            <person name="Nagy L.G."/>
            <person name="Martin F."/>
            <person name="Kauserud H."/>
        </authorList>
    </citation>
    <scope>NUCLEOTIDE SEQUENCE</scope>
    <source>
        <strain evidence="1">9144</strain>
    </source>
</reference>
<protein>
    <submittedName>
        <fullName evidence="1">Uncharacterized protein</fullName>
    </submittedName>
</protein>
<evidence type="ECO:0000313" key="2">
    <source>
        <dbReference type="Proteomes" id="UP001219525"/>
    </source>
</evidence>
<dbReference type="AlphaFoldDB" id="A0AAD6UQ87"/>
<accession>A0AAD6UQ87</accession>
<organism evidence="1 2">
    <name type="scientific">Mycena pura</name>
    <dbReference type="NCBI Taxonomy" id="153505"/>
    <lineage>
        <taxon>Eukaryota</taxon>
        <taxon>Fungi</taxon>
        <taxon>Dikarya</taxon>
        <taxon>Basidiomycota</taxon>
        <taxon>Agaricomycotina</taxon>
        <taxon>Agaricomycetes</taxon>
        <taxon>Agaricomycetidae</taxon>
        <taxon>Agaricales</taxon>
        <taxon>Marasmiineae</taxon>
        <taxon>Mycenaceae</taxon>
        <taxon>Mycena</taxon>
    </lineage>
</organism>
<keyword evidence="2" id="KW-1185">Reference proteome</keyword>
<gene>
    <name evidence="1" type="ORF">GGX14DRAFT_480306</name>
</gene>
<proteinExistence type="predicted"/>
<dbReference type="Proteomes" id="UP001219525">
    <property type="component" value="Unassembled WGS sequence"/>
</dbReference>
<comment type="caution">
    <text evidence="1">The sequence shown here is derived from an EMBL/GenBank/DDBJ whole genome shotgun (WGS) entry which is preliminary data.</text>
</comment>
<evidence type="ECO:0000313" key="1">
    <source>
        <dbReference type="EMBL" id="KAJ7192271.1"/>
    </source>
</evidence>
<sequence length="276" mass="31234">MGGTAWACGPGEKPQDMDDWESRLVYVEYRYSGFTDFKVVVLRATIAFLTAVSAKQISNKMLLETGLAAPEDVEGVDEVVVVANYRARVDSALSLLQTWYRTKPPTRPKTSFLDLMFHGDTRFAPAAAQLDKHFETRRMITEIMDEIPIDFKKINPDDVEPEDVATPRVLTELHLTGIHTLLLFPDVDGTVPYVQAKEVGRLLLLVRPYCEWDPKYWGPPPPPTYQAPPPMSTVTAAKTIVAMKMKRRMKRWTTSRISSTKFEIVTVTPNENLVEM</sequence>